<name>A0ACC2JKW3_9PEZI</name>
<gene>
    <name evidence="1" type="ORF">O1611_g5702</name>
</gene>
<dbReference type="Proteomes" id="UP001153332">
    <property type="component" value="Unassembled WGS sequence"/>
</dbReference>
<reference evidence="1" key="1">
    <citation type="submission" date="2022-12" db="EMBL/GenBank/DDBJ databases">
        <title>Genome Sequence of Lasiodiplodia mahajangana.</title>
        <authorList>
            <person name="Buettner E."/>
        </authorList>
    </citation>
    <scope>NUCLEOTIDE SEQUENCE</scope>
    <source>
        <strain evidence="1">VT137</strain>
    </source>
</reference>
<sequence length="532" mass="60285">MPYTHTHQKNGNSILSPTISGRKRRLSDPPELSELFDYTNYSSDSTIDFDPTDTLSFTFSTMTDTTRKEKRDKSREKSRSRSRPRNLPSAEELEELLPNAETEPEPETSTPSSILRHSEEDKLERNQQANNTERAPQPSVTFTTPPTRRTSATMAPRNSSVERLDENDYDIKIQASKLVKSGSSFNNVPKLKDGGSNWNDFNTALHDAALGEGVKDILSGSFRKPVVPFEDCTNEEWNKYVKKTAYWETMNNHLLAGIRGKLDTTIRQEQDITNETDAYTVYQQLTTYCQQRGANHLLDLTYSLAKKTLPQMKGIDEYNKHWIDTCQAMDSLQLKWRIPDQLKQLWYMANLGDAFDTWKTSMTTSYAIADVGTGTAVSLKELMSMARDHWAKLAGNAKRNASTMAAFHLEDANSDNEVYFSPDAKRRRLTHSNHQHERGRGYIKKEKPTDYTGPYQKVCSIHGWSGTADGNHDDSTCRTILARKARGNRAYHQDLDTGAISVETPKPDNLPATVNPEGHFAEWDEAMAHLIN</sequence>
<comment type="caution">
    <text evidence="1">The sequence shown here is derived from an EMBL/GenBank/DDBJ whole genome shotgun (WGS) entry which is preliminary data.</text>
</comment>
<organism evidence="1 2">
    <name type="scientific">Lasiodiplodia mahajangana</name>
    <dbReference type="NCBI Taxonomy" id="1108764"/>
    <lineage>
        <taxon>Eukaryota</taxon>
        <taxon>Fungi</taxon>
        <taxon>Dikarya</taxon>
        <taxon>Ascomycota</taxon>
        <taxon>Pezizomycotina</taxon>
        <taxon>Dothideomycetes</taxon>
        <taxon>Dothideomycetes incertae sedis</taxon>
        <taxon>Botryosphaeriales</taxon>
        <taxon>Botryosphaeriaceae</taxon>
        <taxon>Lasiodiplodia</taxon>
    </lineage>
</organism>
<accession>A0ACC2JKW3</accession>
<evidence type="ECO:0000313" key="1">
    <source>
        <dbReference type="EMBL" id="KAJ8127932.1"/>
    </source>
</evidence>
<protein>
    <submittedName>
        <fullName evidence="1">Uncharacterized protein</fullName>
    </submittedName>
</protein>
<dbReference type="EMBL" id="JAPUUL010001245">
    <property type="protein sequence ID" value="KAJ8127932.1"/>
    <property type="molecule type" value="Genomic_DNA"/>
</dbReference>
<keyword evidence="2" id="KW-1185">Reference proteome</keyword>
<proteinExistence type="predicted"/>
<evidence type="ECO:0000313" key="2">
    <source>
        <dbReference type="Proteomes" id="UP001153332"/>
    </source>
</evidence>